<feature type="transmembrane region" description="Helical" evidence="1">
    <location>
        <begin position="31"/>
        <end position="52"/>
    </location>
</feature>
<dbReference type="EMBL" id="CAXAQS010000456">
    <property type="protein sequence ID" value="CAK9251696.1"/>
    <property type="molecule type" value="Genomic_DNA"/>
</dbReference>
<keyword evidence="3" id="KW-1185">Reference proteome</keyword>
<dbReference type="Proteomes" id="UP001497444">
    <property type="component" value="Unassembled WGS sequence"/>
</dbReference>
<evidence type="ECO:0000313" key="2">
    <source>
        <dbReference type="EMBL" id="CAK9251696.1"/>
    </source>
</evidence>
<sequence length="58" mass="6511">MKKARNMLLPMHPETTTRLKAIILHTRGNVLLLYGLSYILGPIFMAPISLCIRTTSLS</sequence>
<organism evidence="2 3">
    <name type="scientific">Sphagnum jensenii</name>
    <dbReference type="NCBI Taxonomy" id="128206"/>
    <lineage>
        <taxon>Eukaryota</taxon>
        <taxon>Viridiplantae</taxon>
        <taxon>Streptophyta</taxon>
        <taxon>Embryophyta</taxon>
        <taxon>Bryophyta</taxon>
        <taxon>Sphagnophytina</taxon>
        <taxon>Sphagnopsida</taxon>
        <taxon>Sphagnales</taxon>
        <taxon>Sphagnaceae</taxon>
        <taxon>Sphagnum</taxon>
    </lineage>
</organism>
<name>A0ABP0VCN6_9BRYO</name>
<evidence type="ECO:0000256" key="1">
    <source>
        <dbReference type="SAM" id="Phobius"/>
    </source>
</evidence>
<reference evidence="2" key="1">
    <citation type="submission" date="2024-02" db="EMBL/GenBank/DDBJ databases">
        <authorList>
            <consortium name="ELIXIR-Norway"/>
            <consortium name="Elixir Norway"/>
        </authorList>
    </citation>
    <scope>NUCLEOTIDE SEQUENCE</scope>
</reference>
<keyword evidence="1" id="KW-0472">Membrane</keyword>
<evidence type="ECO:0000313" key="3">
    <source>
        <dbReference type="Proteomes" id="UP001497444"/>
    </source>
</evidence>
<feature type="non-terminal residue" evidence="2">
    <location>
        <position position="58"/>
    </location>
</feature>
<proteinExistence type="predicted"/>
<comment type="caution">
    <text evidence="2">The sequence shown here is derived from an EMBL/GenBank/DDBJ whole genome shotgun (WGS) entry which is preliminary data.</text>
</comment>
<protein>
    <submittedName>
        <fullName evidence="2">Uncharacterized protein</fullName>
    </submittedName>
</protein>
<accession>A0ABP0VCN6</accession>
<keyword evidence="1" id="KW-0812">Transmembrane</keyword>
<gene>
    <name evidence="2" type="ORF">CSSPJE1EN1_LOCUS27074</name>
</gene>
<keyword evidence="1" id="KW-1133">Transmembrane helix</keyword>